<evidence type="ECO:0000256" key="2">
    <source>
        <dbReference type="ARBA" id="ARBA00022840"/>
    </source>
</evidence>
<evidence type="ECO:0000256" key="1">
    <source>
        <dbReference type="ARBA" id="ARBA00022741"/>
    </source>
</evidence>
<keyword evidence="2 5" id="KW-0067">ATP-binding</keyword>
<evidence type="ECO:0000256" key="6">
    <source>
        <dbReference type="SAM" id="MobiDB-lite"/>
    </source>
</evidence>
<evidence type="ECO:0000259" key="7">
    <source>
        <dbReference type="SMART" id="SM00382"/>
    </source>
</evidence>
<dbReference type="SMART" id="SM00028">
    <property type="entry name" value="TPR"/>
    <property type="match status" value="2"/>
</dbReference>
<keyword evidence="1 5" id="KW-0547">Nucleotide-binding</keyword>
<dbReference type="Pfam" id="PF13181">
    <property type="entry name" value="TPR_8"/>
    <property type="match status" value="2"/>
</dbReference>
<accession>A0A5C6RLZ0</accession>
<dbReference type="Pfam" id="PF17862">
    <property type="entry name" value="AAA_lid_3"/>
    <property type="match status" value="1"/>
</dbReference>
<dbReference type="InterPro" id="IPR003959">
    <property type="entry name" value="ATPase_AAA_core"/>
</dbReference>
<dbReference type="GO" id="GO:0005524">
    <property type="term" value="F:ATP binding"/>
    <property type="evidence" value="ECO:0007669"/>
    <property type="project" value="UniProtKB-KW"/>
</dbReference>
<organism evidence="8 9">
    <name type="scientific">Phaeodactylibacter luteus</name>
    <dbReference type="NCBI Taxonomy" id="1564516"/>
    <lineage>
        <taxon>Bacteria</taxon>
        <taxon>Pseudomonadati</taxon>
        <taxon>Bacteroidota</taxon>
        <taxon>Saprospiria</taxon>
        <taxon>Saprospirales</taxon>
        <taxon>Haliscomenobacteraceae</taxon>
        <taxon>Phaeodactylibacter</taxon>
    </lineage>
</organism>
<dbReference type="PANTHER" id="PTHR23077:SF171">
    <property type="entry name" value="NUCLEAR VALOSIN-CONTAINING PROTEIN-LIKE"/>
    <property type="match status" value="1"/>
</dbReference>
<dbReference type="InterPro" id="IPR050168">
    <property type="entry name" value="AAA_ATPase_domain"/>
</dbReference>
<evidence type="ECO:0000256" key="4">
    <source>
        <dbReference type="PROSITE-ProRule" id="PRU00339"/>
    </source>
</evidence>
<proteinExistence type="inferred from homology"/>
<comment type="caution">
    <text evidence="8">The sequence shown here is derived from an EMBL/GenBank/DDBJ whole genome shotgun (WGS) entry which is preliminary data.</text>
</comment>
<feature type="compositionally biased region" description="Basic and acidic residues" evidence="6">
    <location>
        <begin position="137"/>
        <end position="152"/>
    </location>
</feature>
<reference evidence="8 9" key="1">
    <citation type="submission" date="2019-08" db="EMBL/GenBank/DDBJ databases">
        <title>Genome of Phaeodactylibacter luteus.</title>
        <authorList>
            <person name="Bowman J.P."/>
        </authorList>
    </citation>
    <scope>NUCLEOTIDE SEQUENCE [LARGE SCALE GENOMIC DNA]</scope>
    <source>
        <strain evidence="8 9">KCTC 42180</strain>
    </source>
</reference>
<keyword evidence="9" id="KW-1185">Reference proteome</keyword>
<dbReference type="InterPro" id="IPR041569">
    <property type="entry name" value="AAA_lid_3"/>
</dbReference>
<dbReference type="Pfam" id="PF00004">
    <property type="entry name" value="AAA"/>
    <property type="match status" value="1"/>
</dbReference>
<dbReference type="InterPro" id="IPR027417">
    <property type="entry name" value="P-loop_NTPase"/>
</dbReference>
<dbReference type="PROSITE" id="PS00674">
    <property type="entry name" value="AAA"/>
    <property type="match status" value="1"/>
</dbReference>
<dbReference type="PANTHER" id="PTHR23077">
    <property type="entry name" value="AAA-FAMILY ATPASE"/>
    <property type="match status" value="1"/>
</dbReference>
<dbReference type="SUPFAM" id="SSF48452">
    <property type="entry name" value="TPR-like"/>
    <property type="match status" value="1"/>
</dbReference>
<comment type="similarity">
    <text evidence="5">Belongs to the AAA ATPase family.</text>
</comment>
<keyword evidence="4" id="KW-0802">TPR repeat</keyword>
<name>A0A5C6RLZ0_9BACT</name>
<dbReference type="RefSeq" id="WP_147167237.1">
    <property type="nucleotide sequence ID" value="NZ_VOOR01000016.1"/>
</dbReference>
<dbReference type="AlphaFoldDB" id="A0A5C6RLZ0"/>
<dbReference type="InterPro" id="IPR003960">
    <property type="entry name" value="ATPase_AAA_CS"/>
</dbReference>
<dbReference type="OrthoDB" id="9809379at2"/>
<protein>
    <submittedName>
        <fullName evidence="8">AAA family ATPase</fullName>
    </submittedName>
</protein>
<dbReference type="GO" id="GO:0016887">
    <property type="term" value="F:ATP hydrolysis activity"/>
    <property type="evidence" value="ECO:0007669"/>
    <property type="project" value="InterPro"/>
</dbReference>
<evidence type="ECO:0000256" key="3">
    <source>
        <dbReference type="ARBA" id="ARBA00023054"/>
    </source>
</evidence>
<dbReference type="Proteomes" id="UP000321580">
    <property type="component" value="Unassembled WGS sequence"/>
</dbReference>
<feature type="repeat" description="TPR" evidence="4">
    <location>
        <begin position="18"/>
        <end position="51"/>
    </location>
</feature>
<dbReference type="EMBL" id="VOOR01000016">
    <property type="protein sequence ID" value="TXB63411.1"/>
    <property type="molecule type" value="Genomic_DNA"/>
</dbReference>
<dbReference type="FunFam" id="3.40.50.300:FF:001025">
    <property type="entry name" value="ATPase family, AAA domain-containing 2B"/>
    <property type="match status" value="1"/>
</dbReference>
<feature type="domain" description="AAA+ ATPase" evidence="7">
    <location>
        <begin position="202"/>
        <end position="339"/>
    </location>
</feature>
<evidence type="ECO:0000313" key="8">
    <source>
        <dbReference type="EMBL" id="TXB63411.1"/>
    </source>
</evidence>
<keyword evidence="3" id="KW-0175">Coiled coil</keyword>
<gene>
    <name evidence="8" type="ORF">FRY97_09575</name>
</gene>
<dbReference type="SMART" id="SM00382">
    <property type="entry name" value="AAA"/>
    <property type="match status" value="1"/>
</dbReference>
<dbReference type="PROSITE" id="PS50005">
    <property type="entry name" value="TPR"/>
    <property type="match status" value="1"/>
</dbReference>
<feature type="region of interest" description="Disordered" evidence="6">
    <location>
        <begin position="129"/>
        <end position="157"/>
    </location>
</feature>
<dbReference type="InterPro" id="IPR011990">
    <property type="entry name" value="TPR-like_helical_dom_sf"/>
</dbReference>
<sequence length="447" mass="49187">MDDIQQLREALKGSPDNLPLRKFLAAALMKQERLEEAEMEYKSALKLAPDDRDLKIGLADAFRAQQKTGSGLVILEEILDSKQPPARAWLVYAKLLLQSGQPVQAKEAYDNAIALDNGLRDAYLESEINLSQQKPSGPERIKLSAGSPKDDGQADAAGIDIERPDITFGDVGGMEQVKEEVRMKIIHPLKHPEIYQAYGKKIGGGILLYGPPGCGKTHLARATAGEVSSSFIPVGISDILDMYIGQSERNLHSIFEKARNSKPAVLFFDEVDALGASRSDMRHSAARSIINQFLAELDGVSNNNEGVLTLAATNAPWHLDNAFRRPGRFDRIIFVPPPDEAAREAILRLKLQGKPVEPLDLSRLARKTEGFSGADLEAIVDRAIESKLDEAIRKGAPQPISAKDLEAAAKKHRPTTREWFSTAKNYALFANESGIYDDILDYLKINK</sequence>
<evidence type="ECO:0000256" key="5">
    <source>
        <dbReference type="RuleBase" id="RU003651"/>
    </source>
</evidence>
<dbReference type="InterPro" id="IPR003593">
    <property type="entry name" value="AAA+_ATPase"/>
</dbReference>
<dbReference type="SUPFAM" id="SSF52540">
    <property type="entry name" value="P-loop containing nucleoside triphosphate hydrolases"/>
    <property type="match status" value="1"/>
</dbReference>
<dbReference type="InterPro" id="IPR019734">
    <property type="entry name" value="TPR_rpt"/>
</dbReference>
<evidence type="ECO:0000313" key="9">
    <source>
        <dbReference type="Proteomes" id="UP000321580"/>
    </source>
</evidence>
<dbReference type="Gene3D" id="1.25.40.10">
    <property type="entry name" value="Tetratricopeptide repeat domain"/>
    <property type="match status" value="1"/>
</dbReference>
<dbReference type="Gene3D" id="1.10.8.60">
    <property type="match status" value="1"/>
</dbReference>
<dbReference type="Gene3D" id="3.40.50.300">
    <property type="entry name" value="P-loop containing nucleotide triphosphate hydrolases"/>
    <property type="match status" value="1"/>
</dbReference>